<keyword evidence="8" id="KW-1185">Reference proteome</keyword>
<keyword evidence="5" id="KW-0732">Signal</keyword>
<organism evidence="7 8">
    <name type="scientific">Segatella bryantii</name>
    <name type="common">Prevotella bryantii</name>
    <dbReference type="NCBI Taxonomy" id="77095"/>
    <lineage>
        <taxon>Bacteria</taxon>
        <taxon>Pseudomonadati</taxon>
        <taxon>Bacteroidota</taxon>
        <taxon>Bacteroidia</taxon>
        <taxon>Bacteroidales</taxon>
        <taxon>Prevotellaceae</taxon>
        <taxon>Segatella</taxon>
    </lineage>
</organism>
<evidence type="ECO:0000256" key="5">
    <source>
        <dbReference type="SAM" id="SignalP"/>
    </source>
</evidence>
<dbReference type="EMBL" id="NPJF01000043">
    <property type="protein sequence ID" value="OYP54378.1"/>
    <property type="molecule type" value="Genomic_DNA"/>
</dbReference>
<gene>
    <name evidence="7" type="ORF">CIK91_09030</name>
</gene>
<evidence type="ECO:0000256" key="1">
    <source>
        <dbReference type="ARBA" id="ARBA00022723"/>
    </source>
</evidence>
<evidence type="ECO:0000259" key="6">
    <source>
        <dbReference type="Pfam" id="PF00149"/>
    </source>
</evidence>
<dbReference type="PANTHER" id="PTHR42988:SF2">
    <property type="entry name" value="CYCLIC NUCLEOTIDE PHOSPHODIESTERASE CBUA0032-RELATED"/>
    <property type="match status" value="1"/>
</dbReference>
<proteinExistence type="inferred from homology"/>
<dbReference type="Proteomes" id="UP000216189">
    <property type="component" value="Unassembled WGS sequence"/>
</dbReference>
<dbReference type="RefSeq" id="WP_094448674.1">
    <property type="nucleotide sequence ID" value="NZ_CP091802.1"/>
</dbReference>
<evidence type="ECO:0000313" key="7">
    <source>
        <dbReference type="EMBL" id="OYP54378.1"/>
    </source>
</evidence>
<dbReference type="InterPro" id="IPR029052">
    <property type="entry name" value="Metallo-depent_PP-like"/>
</dbReference>
<keyword evidence="3" id="KW-0408">Iron</keyword>
<evidence type="ECO:0000256" key="4">
    <source>
        <dbReference type="ARBA" id="ARBA00025742"/>
    </source>
</evidence>
<dbReference type="InterPro" id="IPR004843">
    <property type="entry name" value="Calcineurin-like_PHP"/>
</dbReference>
<evidence type="ECO:0000313" key="8">
    <source>
        <dbReference type="Proteomes" id="UP000216189"/>
    </source>
</evidence>
<dbReference type="PANTHER" id="PTHR42988">
    <property type="entry name" value="PHOSPHOHYDROLASE"/>
    <property type="match status" value="1"/>
</dbReference>
<sequence>MKKFFSMLVAILASISISASNGFTVSSVSSISSGKKIMLWTDLHVMNPALLVNAGNAWQNYLASDRKMVDKSWEIFDGMVDFALAEKPDMLLVAGDLTKDGEKQSHAYVATGLQKLVDAGIQVYVVPGNHDRGTNSNAVAYDGDVVTPVEVADDSFFEQTYATMGYQQATARDEHSLSYIVKPFQGLTLLCIDSRQGKLADGTLLWAYQQAVAARKAGEKVIAMMHHGLIEHFYKEDFFNSTALAEYHETIKDSLLSAGVHAVFTGHFHTSDIAKDYVDSEKNSIYDISTGSLISYPCDFRDMVLSDDLSTLTIQTRMVTGLASESDFSNYAKGRFQSSVRKIFEAQNPLSASMKQLMASSLETIYDRLIEGATLQAEGNENLNERSEGVITDLTATLGSIKNLLGESAAMFPLFVYGEDMIASMLTDQSPYLTDRVNVTNDRELSIALDHVNTGITSIADTTTANSDDLWYTVQGVRVQQPTRAGVYVKNGKKLLIK</sequence>
<evidence type="ECO:0000256" key="2">
    <source>
        <dbReference type="ARBA" id="ARBA00022801"/>
    </source>
</evidence>
<keyword evidence="2" id="KW-0378">Hydrolase</keyword>
<feature type="chain" id="PRO_5046561920" description="Calcineurin-like phosphoesterase domain-containing protein" evidence="5">
    <location>
        <begin position="20"/>
        <end position="498"/>
    </location>
</feature>
<name>A0ABX4EIX2_SEGBR</name>
<dbReference type="SUPFAM" id="SSF56300">
    <property type="entry name" value="Metallo-dependent phosphatases"/>
    <property type="match status" value="1"/>
</dbReference>
<accession>A0ABX4EIX2</accession>
<dbReference type="Gene3D" id="3.60.21.10">
    <property type="match status" value="1"/>
</dbReference>
<feature type="signal peptide" evidence="5">
    <location>
        <begin position="1"/>
        <end position="19"/>
    </location>
</feature>
<evidence type="ECO:0000256" key="3">
    <source>
        <dbReference type="ARBA" id="ARBA00023004"/>
    </source>
</evidence>
<comment type="caution">
    <text evidence="7">The sequence shown here is derived from an EMBL/GenBank/DDBJ whole genome shotgun (WGS) entry which is preliminary data.</text>
</comment>
<dbReference type="Pfam" id="PF00149">
    <property type="entry name" value="Metallophos"/>
    <property type="match status" value="1"/>
</dbReference>
<reference evidence="7 8" key="1">
    <citation type="submission" date="2017-08" db="EMBL/GenBank/DDBJ databases">
        <title>Comparative genomics of non-oral Prevotella species.</title>
        <authorList>
            <person name="Accetto T."/>
            <person name="Nograsek B."/>
            <person name="Avgustin G."/>
        </authorList>
    </citation>
    <scope>NUCLEOTIDE SEQUENCE [LARGE SCALE GENOMIC DNA]</scope>
    <source>
        <strain evidence="7 8">TC1-1</strain>
    </source>
</reference>
<keyword evidence="1" id="KW-0479">Metal-binding</keyword>
<dbReference type="InterPro" id="IPR050884">
    <property type="entry name" value="CNP_phosphodiesterase-III"/>
</dbReference>
<feature type="domain" description="Calcineurin-like phosphoesterase" evidence="6">
    <location>
        <begin position="36"/>
        <end position="270"/>
    </location>
</feature>
<comment type="similarity">
    <text evidence="4">Belongs to the cyclic nucleotide phosphodiesterase class-III family.</text>
</comment>
<protein>
    <recommendedName>
        <fullName evidence="6">Calcineurin-like phosphoesterase domain-containing protein</fullName>
    </recommendedName>
</protein>